<evidence type="ECO:0000313" key="2">
    <source>
        <dbReference type="Proteomes" id="UP000240739"/>
    </source>
</evidence>
<gene>
    <name evidence="1" type="ORF">C7Y72_20785</name>
</gene>
<accession>A0A2T4UCR4</accession>
<keyword evidence="2" id="KW-1185">Reference proteome</keyword>
<proteinExistence type="predicted"/>
<organism evidence="1 2">
    <name type="scientific">Paraconexibacter algicola</name>
    <dbReference type="NCBI Taxonomy" id="2133960"/>
    <lineage>
        <taxon>Bacteria</taxon>
        <taxon>Bacillati</taxon>
        <taxon>Actinomycetota</taxon>
        <taxon>Thermoleophilia</taxon>
        <taxon>Solirubrobacterales</taxon>
        <taxon>Paraconexibacteraceae</taxon>
        <taxon>Paraconexibacter</taxon>
    </lineage>
</organism>
<dbReference type="EMBL" id="PYYB01000004">
    <property type="protein sequence ID" value="PTL55010.1"/>
    <property type="molecule type" value="Genomic_DNA"/>
</dbReference>
<reference evidence="1 2" key="1">
    <citation type="submission" date="2018-03" db="EMBL/GenBank/DDBJ databases">
        <title>Aquarubrobacter algicola gen. nov., sp. nov., a novel actinobacterium isolated from shallow eutrophic lake during the end of cyanobacterial harmful algal blooms.</title>
        <authorList>
            <person name="Chun S.J."/>
        </authorList>
    </citation>
    <scope>NUCLEOTIDE SEQUENCE [LARGE SCALE GENOMIC DNA]</scope>
    <source>
        <strain evidence="1 2">Seoho-28</strain>
    </source>
</reference>
<dbReference type="AlphaFoldDB" id="A0A2T4UCR4"/>
<evidence type="ECO:0000313" key="1">
    <source>
        <dbReference type="EMBL" id="PTL55010.1"/>
    </source>
</evidence>
<sequence length="103" mass="10650">MKGLLVVLALLVVSGAVGLLVTRVLAGRQLGTGSPYWTIGERESGGLVVLALLPPASAPGPPLILAELDPSAEDFDEQLDDARARAAREAVARNRPLEALEGA</sequence>
<name>A0A2T4UCR4_9ACTN</name>
<protein>
    <submittedName>
        <fullName evidence="1">Uncharacterized protein</fullName>
    </submittedName>
</protein>
<comment type="caution">
    <text evidence="1">The sequence shown here is derived from an EMBL/GenBank/DDBJ whole genome shotgun (WGS) entry which is preliminary data.</text>
</comment>
<dbReference type="Proteomes" id="UP000240739">
    <property type="component" value="Unassembled WGS sequence"/>
</dbReference>
<dbReference type="RefSeq" id="WP_107571111.1">
    <property type="nucleotide sequence ID" value="NZ_PYYB01000004.1"/>
</dbReference>